<dbReference type="InterPro" id="IPR027417">
    <property type="entry name" value="P-loop_NTPase"/>
</dbReference>
<dbReference type="GO" id="GO:0005524">
    <property type="term" value="F:ATP binding"/>
    <property type="evidence" value="ECO:0007669"/>
    <property type="project" value="UniProtKB-KW"/>
</dbReference>
<dbReference type="InterPro" id="IPR003439">
    <property type="entry name" value="ABC_transporter-like_ATP-bd"/>
</dbReference>
<dbReference type="Pfam" id="PF00005">
    <property type="entry name" value="ABC_tran"/>
    <property type="match status" value="1"/>
</dbReference>
<evidence type="ECO:0000256" key="2">
    <source>
        <dbReference type="ARBA" id="ARBA00022448"/>
    </source>
</evidence>
<dbReference type="Gene3D" id="3.40.50.300">
    <property type="entry name" value="P-loop containing nucleotide triphosphate hydrolases"/>
    <property type="match status" value="1"/>
</dbReference>
<name>A0A917D764_9BACI</name>
<comment type="similarity">
    <text evidence="1">Belongs to the ABC transporter superfamily.</text>
</comment>
<dbReference type="SUPFAM" id="SSF52540">
    <property type="entry name" value="P-loop containing nucleoside triphosphate hydrolases"/>
    <property type="match status" value="1"/>
</dbReference>
<feature type="domain" description="ABC transporter" evidence="5">
    <location>
        <begin position="2"/>
        <end position="218"/>
    </location>
</feature>
<protein>
    <submittedName>
        <fullName evidence="6">Multidrug ABC transporter ATP-binding protein</fullName>
    </submittedName>
</protein>
<dbReference type="PANTHER" id="PTHR42711">
    <property type="entry name" value="ABC TRANSPORTER ATP-BINDING PROTEIN"/>
    <property type="match status" value="1"/>
</dbReference>
<evidence type="ECO:0000259" key="5">
    <source>
        <dbReference type="PROSITE" id="PS50893"/>
    </source>
</evidence>
<evidence type="ECO:0000256" key="3">
    <source>
        <dbReference type="ARBA" id="ARBA00022741"/>
    </source>
</evidence>
<proteinExistence type="inferred from homology"/>
<dbReference type="GO" id="GO:0016887">
    <property type="term" value="F:ATP hydrolysis activity"/>
    <property type="evidence" value="ECO:0007669"/>
    <property type="project" value="InterPro"/>
</dbReference>
<evidence type="ECO:0000256" key="1">
    <source>
        <dbReference type="ARBA" id="ARBA00005417"/>
    </source>
</evidence>
<dbReference type="PROSITE" id="PS00211">
    <property type="entry name" value="ABC_TRANSPORTER_1"/>
    <property type="match status" value="1"/>
</dbReference>
<dbReference type="InterPro" id="IPR050763">
    <property type="entry name" value="ABC_transporter_ATP-binding"/>
</dbReference>
<sequence length="218" mass="24900">MLIIDNVSKSYRHHHVLSHISFAVQQGEIIGLVGRNGAGKTTLLHIIATLLPQDEGTITLYDETERKKLRQHIGFVPQELAIFEDMTVKENMLFFANLSPVKKTQTQLRALCEKVSLHVWDEPVRKLSGGMKRKLNLALSLIHDPTLLLLDEPTVGIDLKSKLEIAKTLQHLAEENVMIIYISHDMDEIKNMCHRILSIGDDDFYYDLLQETTHIEKI</sequence>
<dbReference type="InterPro" id="IPR003593">
    <property type="entry name" value="AAA+_ATPase"/>
</dbReference>
<dbReference type="PROSITE" id="PS50893">
    <property type="entry name" value="ABC_TRANSPORTER_2"/>
    <property type="match status" value="1"/>
</dbReference>
<reference evidence="6" key="1">
    <citation type="journal article" date="2014" name="Int. J. Syst. Evol. Microbiol.">
        <title>Complete genome sequence of Corynebacterium casei LMG S-19264T (=DSM 44701T), isolated from a smear-ripened cheese.</title>
        <authorList>
            <consortium name="US DOE Joint Genome Institute (JGI-PGF)"/>
            <person name="Walter F."/>
            <person name="Albersmeier A."/>
            <person name="Kalinowski J."/>
            <person name="Ruckert C."/>
        </authorList>
    </citation>
    <scope>NUCLEOTIDE SEQUENCE</scope>
    <source>
        <strain evidence="6">CGMCC 1.15760</strain>
    </source>
</reference>
<keyword evidence="3" id="KW-0547">Nucleotide-binding</keyword>
<gene>
    <name evidence="6" type="ORF">GCM10007425_01990</name>
</gene>
<keyword evidence="4 6" id="KW-0067">ATP-binding</keyword>
<dbReference type="EMBL" id="BMJT01000001">
    <property type="protein sequence ID" value="GGG11240.1"/>
    <property type="molecule type" value="Genomic_DNA"/>
</dbReference>
<dbReference type="PANTHER" id="PTHR42711:SF5">
    <property type="entry name" value="ABC TRANSPORTER ATP-BINDING PROTEIN NATA"/>
    <property type="match status" value="1"/>
</dbReference>
<keyword evidence="2" id="KW-0813">Transport</keyword>
<reference evidence="6" key="2">
    <citation type="submission" date="2020-09" db="EMBL/GenBank/DDBJ databases">
        <authorList>
            <person name="Sun Q."/>
            <person name="Zhou Y."/>
        </authorList>
    </citation>
    <scope>NUCLEOTIDE SEQUENCE</scope>
    <source>
        <strain evidence="6">CGMCC 1.15760</strain>
    </source>
</reference>
<evidence type="ECO:0000313" key="7">
    <source>
        <dbReference type="Proteomes" id="UP000616608"/>
    </source>
</evidence>
<dbReference type="AlphaFoldDB" id="A0A917D764"/>
<dbReference type="SMART" id="SM00382">
    <property type="entry name" value="AAA"/>
    <property type="match status" value="1"/>
</dbReference>
<dbReference type="InterPro" id="IPR017871">
    <property type="entry name" value="ABC_transporter-like_CS"/>
</dbReference>
<evidence type="ECO:0000256" key="4">
    <source>
        <dbReference type="ARBA" id="ARBA00022840"/>
    </source>
</evidence>
<dbReference type="CDD" id="cd03230">
    <property type="entry name" value="ABC_DR_subfamily_A"/>
    <property type="match status" value="1"/>
</dbReference>
<accession>A0A917D764</accession>
<keyword evidence="7" id="KW-1185">Reference proteome</keyword>
<evidence type="ECO:0000313" key="6">
    <source>
        <dbReference type="EMBL" id="GGG11240.1"/>
    </source>
</evidence>
<comment type="caution">
    <text evidence="6">The sequence shown here is derived from an EMBL/GenBank/DDBJ whole genome shotgun (WGS) entry which is preliminary data.</text>
</comment>
<organism evidence="6 7">
    <name type="scientific">Lysinibacillus alkalisoli</name>
    <dbReference type="NCBI Taxonomy" id="1911548"/>
    <lineage>
        <taxon>Bacteria</taxon>
        <taxon>Bacillati</taxon>
        <taxon>Bacillota</taxon>
        <taxon>Bacilli</taxon>
        <taxon>Bacillales</taxon>
        <taxon>Bacillaceae</taxon>
        <taxon>Lysinibacillus</taxon>
    </lineage>
</organism>
<dbReference type="Proteomes" id="UP000616608">
    <property type="component" value="Unassembled WGS sequence"/>
</dbReference>
<dbReference type="RefSeq" id="WP_188613147.1">
    <property type="nucleotide sequence ID" value="NZ_BMJT01000001.1"/>
</dbReference>